<dbReference type="OrthoDB" id="2104158at2759"/>
<keyword evidence="3" id="KW-1185">Reference proteome</keyword>
<evidence type="ECO:0000313" key="2">
    <source>
        <dbReference type="EMBL" id="KAF7260440.1"/>
    </source>
</evidence>
<dbReference type="Proteomes" id="UP000822476">
    <property type="component" value="Unassembled WGS sequence"/>
</dbReference>
<gene>
    <name evidence="2" type="ORF">EG68_02192</name>
</gene>
<feature type="compositionally biased region" description="Basic and acidic residues" evidence="1">
    <location>
        <begin position="310"/>
        <end position="320"/>
    </location>
</feature>
<feature type="compositionally biased region" description="Basic and acidic residues" evidence="1">
    <location>
        <begin position="329"/>
        <end position="338"/>
    </location>
</feature>
<dbReference type="EMBL" id="JTDE01000745">
    <property type="protein sequence ID" value="KAF7260440.1"/>
    <property type="molecule type" value="Genomic_DNA"/>
</dbReference>
<evidence type="ECO:0000313" key="3">
    <source>
        <dbReference type="Proteomes" id="UP000822476"/>
    </source>
</evidence>
<name>A0A8S9Z498_9TREM</name>
<dbReference type="AlphaFoldDB" id="A0A8S9Z498"/>
<protein>
    <submittedName>
        <fullName evidence="2">Uncharacterized protein</fullName>
    </submittedName>
</protein>
<feature type="region of interest" description="Disordered" evidence="1">
    <location>
        <begin position="310"/>
        <end position="338"/>
    </location>
</feature>
<comment type="caution">
    <text evidence="2">The sequence shown here is derived from an EMBL/GenBank/DDBJ whole genome shotgun (WGS) entry which is preliminary data.</text>
</comment>
<evidence type="ECO:0000256" key="1">
    <source>
        <dbReference type="SAM" id="MobiDB-lite"/>
    </source>
</evidence>
<accession>A0A8S9Z498</accession>
<organism evidence="2 3">
    <name type="scientific">Paragonimus skrjabini miyazakii</name>
    <dbReference type="NCBI Taxonomy" id="59628"/>
    <lineage>
        <taxon>Eukaryota</taxon>
        <taxon>Metazoa</taxon>
        <taxon>Spiralia</taxon>
        <taxon>Lophotrochozoa</taxon>
        <taxon>Platyhelminthes</taxon>
        <taxon>Trematoda</taxon>
        <taxon>Digenea</taxon>
        <taxon>Plagiorchiida</taxon>
        <taxon>Troglotremata</taxon>
        <taxon>Troglotrematidae</taxon>
        <taxon>Paragonimus</taxon>
    </lineage>
</organism>
<proteinExistence type="predicted"/>
<sequence length="520" mass="58816">METLPEQPYKGPDSSPVKGFKTYRHAQKSTFEPKKLDLSLIEPGFIDDPVEKIFGILVRCLTLLLSAKKHQKRFEQAQGLINWPPTNVLVSIAYQSAQVLEHFEEHKAAIHLLKMTKKVFENNIQAANRLTVNSSRKSSHPSPVGIKAGIRKAQPVLSNGQDQGQDAGEQKSFHVSDDAIRICPQEELNSAKSAIKAIEAYLGVLIAIQNPPRSELFGHEDSELAVAQLSTKSLKTACKDVMKFSRRPNFLLYANIVLQRALDEGKTKQALSMADEVNNFLQIRDRCLLKPRKQSEANLSDVGLRRELFRNEPSSEDRNAKKVGLQRSNRTENSKTIEGGKDKAFEKLKTLVTELRIRKATQARFRTICEKEGCARSQFNLLKAEAILSEFEQKWTPLLRHVETTHQGLYDTAKDWFTYDTTGLIIDHDGLLTNSPHNDYVEMKKPIRNVKRISTMRKMESKIERPTFCSNSGDIQRILTEVPTSALFQSNEEHSPRFAGNSMLPKEIRNTGAYLLSVYS</sequence>
<reference evidence="2" key="1">
    <citation type="submission" date="2019-07" db="EMBL/GenBank/DDBJ databases">
        <title>Annotation for the trematode Paragonimus miyazaki's.</title>
        <authorList>
            <person name="Choi Y.-J."/>
        </authorList>
    </citation>
    <scope>NUCLEOTIDE SEQUENCE</scope>
    <source>
        <strain evidence="2">Japan</strain>
    </source>
</reference>